<organism evidence="1">
    <name type="scientific">marine metagenome</name>
    <dbReference type="NCBI Taxonomy" id="408172"/>
    <lineage>
        <taxon>unclassified sequences</taxon>
        <taxon>metagenomes</taxon>
        <taxon>ecological metagenomes</taxon>
    </lineage>
</organism>
<dbReference type="AlphaFoldDB" id="A0A382AWN3"/>
<reference evidence="1" key="1">
    <citation type="submission" date="2018-05" db="EMBL/GenBank/DDBJ databases">
        <authorList>
            <person name="Lanie J.A."/>
            <person name="Ng W.-L."/>
            <person name="Kazmierczak K.M."/>
            <person name="Andrzejewski T.M."/>
            <person name="Davidsen T.M."/>
            <person name="Wayne K.J."/>
            <person name="Tettelin H."/>
            <person name="Glass J.I."/>
            <person name="Rusch D."/>
            <person name="Podicherti R."/>
            <person name="Tsui H.-C.T."/>
            <person name="Winkler M.E."/>
        </authorList>
    </citation>
    <scope>NUCLEOTIDE SEQUENCE</scope>
</reference>
<accession>A0A382AWN3</accession>
<evidence type="ECO:0000313" key="1">
    <source>
        <dbReference type="EMBL" id="SVB05462.1"/>
    </source>
</evidence>
<proteinExistence type="predicted"/>
<protein>
    <submittedName>
        <fullName evidence="1">Uncharacterized protein</fullName>
    </submittedName>
</protein>
<gene>
    <name evidence="1" type="ORF">METZ01_LOCUS158316</name>
</gene>
<dbReference type="EMBL" id="UINC01026998">
    <property type="protein sequence ID" value="SVB05462.1"/>
    <property type="molecule type" value="Genomic_DNA"/>
</dbReference>
<sequence>MSKRDFQDIKVNDPYLGVLPSFNKQWMSGFSEVQ</sequence>
<name>A0A382AWN3_9ZZZZ</name>